<name>A0A1W1XY64_9NEIS</name>
<comment type="similarity">
    <text evidence="1">Belongs to the leucine-binding protein family.</text>
</comment>
<feature type="signal peptide" evidence="3">
    <location>
        <begin position="1"/>
        <end position="23"/>
    </location>
</feature>
<dbReference type="EMBL" id="FWXD01000025">
    <property type="protein sequence ID" value="SMC28804.1"/>
    <property type="molecule type" value="Genomic_DNA"/>
</dbReference>
<proteinExistence type="inferred from homology"/>
<feature type="chain" id="PRO_5013139654" evidence="3">
    <location>
        <begin position="24"/>
        <end position="377"/>
    </location>
</feature>
<dbReference type="InterPro" id="IPR028082">
    <property type="entry name" value="Peripla_BP_I"/>
</dbReference>
<dbReference type="SUPFAM" id="SSF53822">
    <property type="entry name" value="Periplasmic binding protein-like I"/>
    <property type="match status" value="1"/>
</dbReference>
<dbReference type="STRING" id="1121001.SAMN02745857_03423"/>
<feature type="domain" description="Leucine-binding protein" evidence="4">
    <location>
        <begin position="25"/>
        <end position="357"/>
    </location>
</feature>
<sequence length="377" mass="40310">MLRLSLLSPLLACLSLVVATAQADIVIGQSVPTTGVAAGTGKALALGASLYFGRINAGGGLFGEPIDHQVLDDGYDPKRTVANTQELVEKKGALALVSYYGTATTLELIKSKVLDNAGVPLVGVHSGAEAVRNPGDPFIFQTRASYKQEIDRLVQLLAGNLGVTRIAVVAQQDAYGQSGVDALKAALQKRNLTLTGEYWYDRATGDTTKAAQEAAKLNPEAVVLVAISKPAGTFIKKFKELGGTSQLYGLSPIQFEEVIANIGKKYAHGLGISQVYPYPGNAQMKFIREFQQDTDAVLRSGDYPSYAVFEGYLSAKLVVDAIKRAGKAPTRAGVYNALTQMHRYDLGGFVINFDEKNRLGSKFIDLTMISPTGTLTR</sequence>
<keyword evidence="2 3" id="KW-0732">Signal</keyword>
<dbReference type="Pfam" id="PF13458">
    <property type="entry name" value="Peripla_BP_6"/>
    <property type="match status" value="1"/>
</dbReference>
<organism evidence="5 6">
    <name type="scientific">Andreprevotia lacus DSM 23236</name>
    <dbReference type="NCBI Taxonomy" id="1121001"/>
    <lineage>
        <taxon>Bacteria</taxon>
        <taxon>Pseudomonadati</taxon>
        <taxon>Pseudomonadota</taxon>
        <taxon>Betaproteobacteria</taxon>
        <taxon>Neisseriales</taxon>
        <taxon>Chitinibacteraceae</taxon>
        <taxon>Andreprevotia</taxon>
    </lineage>
</organism>
<dbReference type="Proteomes" id="UP000192761">
    <property type="component" value="Unassembled WGS sequence"/>
</dbReference>
<dbReference type="PANTHER" id="PTHR47235:SF1">
    <property type="entry name" value="BLR6548 PROTEIN"/>
    <property type="match status" value="1"/>
</dbReference>
<gene>
    <name evidence="5" type="ORF">SAMN02745857_03423</name>
</gene>
<evidence type="ECO:0000259" key="4">
    <source>
        <dbReference type="Pfam" id="PF13458"/>
    </source>
</evidence>
<dbReference type="PANTHER" id="PTHR47235">
    <property type="entry name" value="BLR6548 PROTEIN"/>
    <property type="match status" value="1"/>
</dbReference>
<evidence type="ECO:0000313" key="6">
    <source>
        <dbReference type="Proteomes" id="UP000192761"/>
    </source>
</evidence>
<evidence type="ECO:0000256" key="1">
    <source>
        <dbReference type="ARBA" id="ARBA00010062"/>
    </source>
</evidence>
<reference evidence="5 6" key="1">
    <citation type="submission" date="2017-04" db="EMBL/GenBank/DDBJ databases">
        <authorList>
            <person name="Afonso C.L."/>
            <person name="Miller P.J."/>
            <person name="Scott M.A."/>
            <person name="Spackman E."/>
            <person name="Goraichik I."/>
            <person name="Dimitrov K.M."/>
            <person name="Suarez D.L."/>
            <person name="Swayne D.E."/>
        </authorList>
    </citation>
    <scope>NUCLEOTIDE SEQUENCE [LARGE SCALE GENOMIC DNA]</scope>
    <source>
        <strain evidence="5 6">DSM 23236</strain>
    </source>
</reference>
<dbReference type="RefSeq" id="WP_176216992.1">
    <property type="nucleotide sequence ID" value="NZ_FWXD01000025.1"/>
</dbReference>
<evidence type="ECO:0000256" key="2">
    <source>
        <dbReference type="ARBA" id="ARBA00022729"/>
    </source>
</evidence>
<dbReference type="InterPro" id="IPR028081">
    <property type="entry name" value="Leu-bd"/>
</dbReference>
<evidence type="ECO:0000313" key="5">
    <source>
        <dbReference type="EMBL" id="SMC28804.1"/>
    </source>
</evidence>
<keyword evidence="6" id="KW-1185">Reference proteome</keyword>
<evidence type="ECO:0000256" key="3">
    <source>
        <dbReference type="SAM" id="SignalP"/>
    </source>
</evidence>
<dbReference type="AlphaFoldDB" id="A0A1W1XY64"/>
<dbReference type="CDD" id="cd06326">
    <property type="entry name" value="PBP1_ABC_ligand_binding-like"/>
    <property type="match status" value="1"/>
</dbReference>
<accession>A0A1W1XY64</accession>
<dbReference type="Gene3D" id="3.40.50.2300">
    <property type="match status" value="2"/>
</dbReference>
<protein>
    <submittedName>
        <fullName evidence="5">ABC-type branched-chain amino acid transport system, substrate-binding protein</fullName>
    </submittedName>
</protein>